<sequence length="119" mass="13475">MTIHQCPHGNYAAGCPTCISEYDSADAEVIHLHQFTYWLNKKTGVVTQLLSKPKGAYVHLHEQHPMLLKVYAAYCRQHGVTGVPFNGHHYIKMFSRYFNTSNGNEVKDSNIIQLVNSRG</sequence>
<evidence type="ECO:0000313" key="1">
    <source>
        <dbReference type="EMBL" id="ATW58147.1"/>
    </source>
</evidence>
<proteinExistence type="predicted"/>
<dbReference type="Proteomes" id="UP000240688">
    <property type="component" value="Segment"/>
</dbReference>
<protein>
    <submittedName>
        <fullName evidence="1">Uncharacterized protein</fullName>
    </submittedName>
</protein>
<name>A0A2H4P7K3_9CAUD</name>
<accession>A0A2H4P7K3</accession>
<keyword evidence="2" id="KW-1185">Reference proteome</keyword>
<reference evidence="2" key="1">
    <citation type="submission" date="2017-09" db="EMBL/GenBank/DDBJ databases">
        <authorList>
            <person name="Djurhuus A.M."/>
            <person name="Carstens A.B."/>
            <person name="Hansen L.H."/>
        </authorList>
    </citation>
    <scope>NUCLEOTIDE SEQUENCE [LARGE SCALE GENOMIC DNA]</scope>
</reference>
<organism evidence="1 2">
    <name type="scientific">Pseudomonas phage inbricus</name>
    <dbReference type="NCBI Taxonomy" id="2048976"/>
    <lineage>
        <taxon>Viruses</taxon>
        <taxon>Duplodnaviria</taxon>
        <taxon>Heunggongvirae</taxon>
        <taxon>Uroviricota</taxon>
        <taxon>Caudoviricetes</taxon>
        <taxon>Schitoviridae</taxon>
        <taxon>Rothmandenesvirinae</taxon>
        <taxon>Inbricusvirus</taxon>
        <taxon>Inbricusvirus inbricus</taxon>
    </lineage>
</organism>
<gene>
    <name evidence="1" type="ORF">CNR35_00051</name>
</gene>
<dbReference type="EMBL" id="MG018928">
    <property type="protein sequence ID" value="ATW58147.1"/>
    <property type="molecule type" value="Genomic_DNA"/>
</dbReference>
<evidence type="ECO:0000313" key="2">
    <source>
        <dbReference type="Proteomes" id="UP000240688"/>
    </source>
</evidence>